<dbReference type="GO" id="GO:0004725">
    <property type="term" value="F:protein tyrosine phosphatase activity"/>
    <property type="evidence" value="ECO:0007669"/>
    <property type="project" value="InterPro"/>
</dbReference>
<dbReference type="GO" id="GO:0032456">
    <property type="term" value="P:endocytic recycling"/>
    <property type="evidence" value="ECO:0007669"/>
    <property type="project" value="TreeGrafter"/>
</dbReference>
<dbReference type="OrthoDB" id="10266451at2759"/>
<dbReference type="GO" id="GO:0043328">
    <property type="term" value="P:protein transport to vacuole involved in ubiquitin-dependent protein catabolic process via the multivesicular body sorting pathway"/>
    <property type="evidence" value="ECO:0007669"/>
    <property type="project" value="TreeGrafter"/>
</dbReference>
<evidence type="ECO:0000313" key="10">
    <source>
        <dbReference type="EnsemblMetazoa" id="XP_022670340"/>
    </source>
</evidence>
<dbReference type="InterPro" id="IPR038499">
    <property type="entry name" value="BRO1_sf"/>
</dbReference>
<dbReference type="RefSeq" id="XP_022670341.1">
    <property type="nucleotide sequence ID" value="XM_022814606.1"/>
</dbReference>
<feature type="domain" description="Tyrosine-protein phosphatase" evidence="7">
    <location>
        <begin position="1569"/>
        <end position="1795"/>
    </location>
</feature>
<keyword evidence="11" id="KW-1185">Reference proteome</keyword>
<accession>A0A7M7KX87</accession>
<feature type="compositionally biased region" description="Polar residues" evidence="6">
    <location>
        <begin position="1494"/>
        <end position="1517"/>
    </location>
</feature>
<keyword evidence="5" id="KW-0175">Coiled coil</keyword>
<dbReference type="Gene3D" id="1.25.40.280">
    <property type="entry name" value="alix/aip1 like domains"/>
    <property type="match status" value="1"/>
</dbReference>
<dbReference type="PROSITE" id="PS50055">
    <property type="entry name" value="TYR_PHOSPHATASE_PTP"/>
    <property type="match status" value="1"/>
</dbReference>
<dbReference type="OMA" id="VPMKVHE"/>
<evidence type="ECO:0000256" key="5">
    <source>
        <dbReference type="SAM" id="Coils"/>
    </source>
</evidence>
<dbReference type="InterPro" id="IPR003595">
    <property type="entry name" value="Tyr_Pase_cat"/>
</dbReference>
<keyword evidence="3" id="KW-0963">Cytoplasm</keyword>
<dbReference type="RefSeq" id="XP_022670339.1">
    <property type="nucleotide sequence ID" value="XM_022814604.1"/>
</dbReference>
<dbReference type="PRINTS" id="PR00700">
    <property type="entry name" value="PRTYPHPHTASE"/>
</dbReference>
<feature type="domain" description="BRO1" evidence="9">
    <location>
        <begin position="8"/>
        <end position="393"/>
    </location>
</feature>
<dbReference type="Pfam" id="PF13949">
    <property type="entry name" value="ALIX_LYPXL_bnd"/>
    <property type="match status" value="1"/>
</dbReference>
<evidence type="ECO:0000256" key="4">
    <source>
        <dbReference type="ARBA" id="ARBA00022753"/>
    </source>
</evidence>
<proteinExistence type="predicted"/>
<dbReference type="InterPro" id="IPR004328">
    <property type="entry name" value="BRO1_dom"/>
</dbReference>
<sequence>MEAAPRLQMLCFELKHSPKPAEFSHPLKKFIAGFYNEDPSNFSKAIHDMEQLRVAACSASKDVAGVTVLKRYYSQLRSLQNRFPMTDDGAACVAFMWTDLYSGRAFNIADVKYELSSILYNIGALHSQLGALEDRTGAEGMKSACAHFQMAAWAFQHNRDSYPQPKGCDLSHDLLTFYSLVMLGQSQECILEKSLLDNRKPTISAKIAAQIVDFYGKAMNHLTADIKQIVGSKIYLQWRRICKMNASYYGAVAALHMGMGAEEERAYGLRVAWYRDAMRLLTDALHAARDLSIDDMLSFTVDVIGGKLNAAEKENDFVYHDKVPAAESLPEVKGAVLVKGIPFDPCDPEISGPDLFASLIPMGAHEASSIYSEKKAQILRRISDNVEDKNAELAAYESNLSMDHNTLKAILVKPSLPPDVIESCARFHTRRTAVSDLNNQLARLHKMAEDIAILLQEADAQMKEARPGGVTSNVVADLRAELNKYREIHTHSSRSNDTLKDALKAHDEKLTLLQYTPDVLQQKLPFVIEATTDDAKVITEMIRLLDKIDEMKLQRNKLFTDLRDAIRNDDITKLIVANAQEDLNEVFEKALSKHEQAIAVLEKNLRAQENILKAVTVANANAAEVRLNLEQARQPWNAAIEGLRASAKAFDEIEAQTLKGLDFFDNFHGNVSKLVSRLKSVLQVEREQEERLKMRQAAESAAVAAATATSNNAPATGQPGQQVADIGAYIGHADLSSSYTASQIATSQLGVAPYLSGGTQAAPKLKDYLAMMKKAKQQGTNGTDSGNEYIPQAMPGSPGISLAASSGITSISTIGPATTLSSLTNAYGSPQISVLHGIQQPHPYPQGCSTAATQNLTNSATSHVPLATCTHVVSTPATNVSATMRPTSTLLGYQDSGVYHVPLPAGHLEQAARPPTTLMVSSQPQPTTSRAVGQTIQQPSTFTTQQQSQFYNAYNTSNLGYQMHGGTANYAVSYGSYAHLYATPQIASTAAENTATSSATSGVPTATCTAPSAISSTMNSANYYGNAQGTTGTTSVNTSITSTNYSCTARYQYPQQYAYAGSYSGYPTLASTAIVSSQPTAIASVNCNSSVLAQSSVPTIASQASVIPPMLSRAVSITGASARATAVGGLAGAYNGSYATCTGGTVPTPYPPQQISYASTYGQLCETNVAAAASSLGATCGTTTTVTTNEAITAATNTAPAASVASGANGAIAVTDAATVHQTYQTTYQWSGYGNLSQVTFTASPNKYTSSGTGSVSYSNASATTSTAYSRQQYPQYYQQYVQQYQQYNNRQETTSTASSVIHQQAGQSVASTATNGFATPAANMYGANSQQANKNQPSIDAYYQQLALGSVQPASYGTQLQSSQTVTTQYTPHTVSSVGPATARSVANNLLDESPQLSVTPDGGVLASVLQPTIVSKSSLNNNESKMESDVSSNADDDVSRKSNGVVGIARATEVRSITKSDCDNLNSTGVPPSTEVPADDANSARSLEPAATVTTCRNQPDTSTSSGPVSADPLNNSQVVQDLKNTYEKLDNMTALKLNSRWKEYRDNQEAEARTLKISVGRICSMKNRFPDIMPYDYNRVVLTSSKDDYINASFVTSSIESEPNYIITQAPLATTLEDFWTMVWEQRAETILSLSSFQELSSQLFFPSKKGTSQNYGPFNVTVLSFSEREAGLFTERLLAINGPQGLTRNVILVHVTQWTREALFQIGLAEHVLDLHVKQRRSHNPPIVIQCLGGCGRSGILAFALRWISHLRVGRVPSDAMPILRQLTRARKLLLLEQDQLRTCLEIALLSIKTALQTRGLMHAVPAAITTLDQMDEKQRKGQALSAEERILQDLMQGFQAKTKITKESFEKPRGFDAASGGGDPADPLSQLDPLWSLKK</sequence>
<evidence type="ECO:0000256" key="6">
    <source>
        <dbReference type="SAM" id="MobiDB-lite"/>
    </source>
</evidence>
<evidence type="ECO:0000256" key="2">
    <source>
        <dbReference type="ARBA" id="ARBA00004496"/>
    </source>
</evidence>
<feature type="region of interest" description="Disordered" evidence="6">
    <location>
        <begin position="1848"/>
        <end position="1884"/>
    </location>
</feature>
<name>A0A7M7KX87_VARDE</name>
<comment type="subcellular location">
    <subcellularLocation>
        <location evidence="2">Cytoplasm</location>
    </subcellularLocation>
    <subcellularLocation>
        <location evidence="1">Endosome</location>
    </subcellularLocation>
</comment>
<dbReference type="GeneID" id="111254100"/>
<evidence type="ECO:0008006" key="12">
    <source>
        <dbReference type="Google" id="ProtNLM"/>
    </source>
</evidence>
<protein>
    <recommendedName>
        <fullName evidence="12">Tyrosine-protein phosphatase non-receptor type 23</fullName>
    </recommendedName>
</protein>
<dbReference type="CTD" id="39610"/>
<dbReference type="SMART" id="SM00194">
    <property type="entry name" value="PTPc"/>
    <property type="match status" value="1"/>
</dbReference>
<keyword evidence="4" id="KW-0967">Endosome</keyword>
<dbReference type="PROSITE" id="PS50056">
    <property type="entry name" value="TYR_PHOSPHATASE_2"/>
    <property type="match status" value="1"/>
</dbReference>
<dbReference type="InterPro" id="IPR000242">
    <property type="entry name" value="PTP_cat"/>
</dbReference>
<dbReference type="GO" id="GO:0005768">
    <property type="term" value="C:endosome"/>
    <property type="evidence" value="ECO:0007669"/>
    <property type="project" value="UniProtKB-SubCell"/>
</dbReference>
<dbReference type="SMART" id="SM01041">
    <property type="entry name" value="BRO1"/>
    <property type="match status" value="1"/>
</dbReference>
<dbReference type="GO" id="GO:0045022">
    <property type="term" value="P:early endosome to late endosome transport"/>
    <property type="evidence" value="ECO:0007669"/>
    <property type="project" value="TreeGrafter"/>
</dbReference>
<evidence type="ECO:0000256" key="3">
    <source>
        <dbReference type="ARBA" id="ARBA00022490"/>
    </source>
</evidence>
<dbReference type="KEGG" id="vde:111254100"/>
<dbReference type="EnsemblMetazoa" id="XM_022814604">
    <property type="protein sequence ID" value="XP_022670339"/>
    <property type="gene ID" value="LOC111254100"/>
</dbReference>
<dbReference type="RefSeq" id="XP_022670340.1">
    <property type="nucleotide sequence ID" value="XM_022814605.1"/>
</dbReference>
<dbReference type="PROSITE" id="PS51180">
    <property type="entry name" value="BRO1"/>
    <property type="match status" value="1"/>
</dbReference>
<evidence type="ECO:0000259" key="7">
    <source>
        <dbReference type="PROSITE" id="PS50055"/>
    </source>
</evidence>
<dbReference type="Pfam" id="PF00102">
    <property type="entry name" value="Y_phosphatase"/>
    <property type="match status" value="1"/>
</dbReference>
<dbReference type="InterPro" id="IPR025304">
    <property type="entry name" value="ALIX_V_dom"/>
</dbReference>
<feature type="domain" description="Tyrosine specific protein phosphatases" evidence="8">
    <location>
        <begin position="1710"/>
        <end position="1786"/>
    </location>
</feature>
<dbReference type="SUPFAM" id="SSF52799">
    <property type="entry name" value="(Phosphotyrosine protein) phosphatases II"/>
    <property type="match status" value="1"/>
</dbReference>
<dbReference type="Gene3D" id="1.20.140.50">
    <property type="entry name" value="alix/aip1 like domains"/>
    <property type="match status" value="1"/>
</dbReference>
<dbReference type="Pfam" id="PF03097">
    <property type="entry name" value="BRO1"/>
    <property type="match status" value="1"/>
</dbReference>
<organism evidence="10 11">
    <name type="scientific">Varroa destructor</name>
    <name type="common">Honeybee mite</name>
    <dbReference type="NCBI Taxonomy" id="109461"/>
    <lineage>
        <taxon>Eukaryota</taxon>
        <taxon>Metazoa</taxon>
        <taxon>Ecdysozoa</taxon>
        <taxon>Arthropoda</taxon>
        <taxon>Chelicerata</taxon>
        <taxon>Arachnida</taxon>
        <taxon>Acari</taxon>
        <taxon>Parasitiformes</taxon>
        <taxon>Mesostigmata</taxon>
        <taxon>Gamasina</taxon>
        <taxon>Dermanyssoidea</taxon>
        <taxon>Varroidae</taxon>
        <taxon>Varroa</taxon>
    </lineage>
</organism>
<dbReference type="EnsemblMetazoa" id="XM_022814605">
    <property type="protein sequence ID" value="XP_022670340"/>
    <property type="gene ID" value="LOC111254100"/>
</dbReference>
<evidence type="ECO:0000313" key="11">
    <source>
        <dbReference type="Proteomes" id="UP000594260"/>
    </source>
</evidence>
<reference evidence="10" key="1">
    <citation type="submission" date="2021-01" db="UniProtKB">
        <authorList>
            <consortium name="EnsemblMetazoa"/>
        </authorList>
    </citation>
    <scope>IDENTIFICATION</scope>
</reference>
<dbReference type="InterPro" id="IPR029021">
    <property type="entry name" value="Prot-tyrosine_phosphatase-like"/>
</dbReference>
<dbReference type="Gene3D" id="1.20.120.560">
    <property type="entry name" value="alix/aip1 in complex with the ypdl late domain"/>
    <property type="match status" value="1"/>
</dbReference>
<dbReference type="PANTHER" id="PTHR23030">
    <property type="entry name" value="PCD6 INTERACTING PROTEIN-RELATED"/>
    <property type="match status" value="1"/>
</dbReference>
<evidence type="ECO:0000256" key="1">
    <source>
        <dbReference type="ARBA" id="ARBA00004177"/>
    </source>
</evidence>
<evidence type="ECO:0000259" key="9">
    <source>
        <dbReference type="PROSITE" id="PS51180"/>
    </source>
</evidence>
<feature type="compositionally biased region" description="Basic and acidic residues" evidence="6">
    <location>
        <begin position="1849"/>
        <end position="1859"/>
    </location>
</feature>
<dbReference type="Proteomes" id="UP000594260">
    <property type="component" value="Unplaced"/>
</dbReference>
<feature type="region of interest" description="Disordered" evidence="6">
    <location>
        <begin position="1421"/>
        <end position="1443"/>
    </location>
</feature>
<dbReference type="FunCoup" id="A0A7M7KX87">
    <property type="interactions" value="916"/>
</dbReference>
<dbReference type="EnsemblMetazoa" id="XM_022814606">
    <property type="protein sequence ID" value="XP_022670341"/>
    <property type="gene ID" value="LOC111254100"/>
</dbReference>
<dbReference type="Gene3D" id="3.90.190.10">
    <property type="entry name" value="Protein tyrosine phosphatase superfamily"/>
    <property type="match status" value="1"/>
</dbReference>
<dbReference type="InterPro" id="IPR000387">
    <property type="entry name" value="Tyr_Pase_dom"/>
</dbReference>
<dbReference type="PANTHER" id="PTHR23030:SF30">
    <property type="entry name" value="TYROSINE-PROTEIN PHOSPHATASE NON-RECEPTOR TYPE 23"/>
    <property type="match status" value="1"/>
</dbReference>
<dbReference type="GO" id="GO:0048666">
    <property type="term" value="P:neuron development"/>
    <property type="evidence" value="ECO:0007669"/>
    <property type="project" value="UniProtKB-ARBA"/>
</dbReference>
<feature type="coiled-coil region" evidence="5">
    <location>
        <begin position="584"/>
        <end position="611"/>
    </location>
</feature>
<dbReference type="InParanoid" id="A0A7M7KX87"/>
<evidence type="ECO:0000259" key="8">
    <source>
        <dbReference type="PROSITE" id="PS50056"/>
    </source>
</evidence>
<feature type="region of interest" description="Disordered" evidence="6">
    <location>
        <begin position="1462"/>
        <end position="1517"/>
    </location>
</feature>
<dbReference type="SMART" id="SM00404">
    <property type="entry name" value="PTPc_motif"/>
    <property type="match status" value="1"/>
</dbReference>